<dbReference type="KEGG" id="elk:111147995"/>
<dbReference type="GO" id="GO:1901052">
    <property type="term" value="P:sarcosine metabolic process"/>
    <property type="evidence" value="ECO:0007669"/>
    <property type="project" value="TreeGrafter"/>
</dbReference>
<keyword evidence="5" id="KW-0949">S-adenosyl-L-methionine</keyword>
<evidence type="ECO:0000256" key="3">
    <source>
        <dbReference type="ARBA" id="ARBA00022603"/>
    </source>
</evidence>
<dbReference type="SUPFAM" id="SSF53335">
    <property type="entry name" value="S-adenosyl-L-methionine-dependent methyltransferases"/>
    <property type="match status" value="1"/>
</dbReference>
<dbReference type="STRING" id="391180.A0A2Y9JG74"/>
<evidence type="ECO:0000256" key="7">
    <source>
        <dbReference type="ARBA" id="ARBA00022990"/>
    </source>
</evidence>
<keyword evidence="7" id="KW-0007">Acetylation</keyword>
<keyword evidence="6" id="KW-0290">Folate-binding</keyword>
<keyword evidence="3" id="KW-0489">Methyltransferase</keyword>
<dbReference type="PANTHER" id="PTHR16458">
    <property type="entry name" value="GLYCINE N-METHYLTRANSFERASE"/>
    <property type="match status" value="1"/>
</dbReference>
<dbReference type="OrthoDB" id="3647at2759"/>
<dbReference type="GO" id="GO:0017174">
    <property type="term" value="F:glycine N-methyltransferase activity"/>
    <property type="evidence" value="ECO:0007669"/>
    <property type="project" value="UniProtKB-EC"/>
</dbReference>
<proteinExistence type="predicted"/>
<dbReference type="GO" id="GO:0005542">
    <property type="term" value="F:folic acid binding"/>
    <property type="evidence" value="ECO:0007669"/>
    <property type="project" value="UniProtKB-KW"/>
</dbReference>
<evidence type="ECO:0000256" key="2">
    <source>
        <dbReference type="ARBA" id="ARBA00019972"/>
    </source>
</evidence>
<protein>
    <recommendedName>
        <fullName evidence="2">Glycine N-methyltransferase</fullName>
        <ecNumber evidence="1">2.1.1.20</ecNumber>
    </recommendedName>
</protein>
<dbReference type="InterPro" id="IPR014369">
    <property type="entry name" value="Gly/Sar_N_MeTrfase"/>
</dbReference>
<evidence type="ECO:0000256" key="8">
    <source>
        <dbReference type="ARBA" id="ARBA00048261"/>
    </source>
</evidence>
<dbReference type="RefSeq" id="XP_022360038.1">
    <property type="nucleotide sequence ID" value="XM_022504330.1"/>
</dbReference>
<dbReference type="GO" id="GO:0046500">
    <property type="term" value="P:S-adenosylmethionine metabolic process"/>
    <property type="evidence" value="ECO:0007669"/>
    <property type="project" value="TreeGrafter"/>
</dbReference>
<dbReference type="GeneID" id="111147995"/>
<evidence type="ECO:0000313" key="9">
    <source>
        <dbReference type="Proteomes" id="UP000248482"/>
    </source>
</evidence>
<dbReference type="GO" id="GO:0006111">
    <property type="term" value="P:regulation of gluconeogenesis"/>
    <property type="evidence" value="ECO:0007669"/>
    <property type="project" value="TreeGrafter"/>
</dbReference>
<dbReference type="PANTHER" id="PTHR16458:SF2">
    <property type="entry name" value="GLYCINE N-METHYLTRANSFERASE"/>
    <property type="match status" value="1"/>
</dbReference>
<sequence length="180" mass="19490">WMTLDNDVPLPPGGGFDAVICLGNSFAHLPDCKGDQSEHRLALKNITSMVRSGGLLVIDHRNYDHILSTGCAPPGKNIYYKSDLTKDITTSVLTVNNKAHIVALDYMVQVPGAGQDGSPGLSKFRLTVVLQATPDMASRLMRREMVVGEHQGWLGGLHISGASLPGWTERSGKRLTSMHD</sequence>
<gene>
    <name evidence="10" type="primary">LOC111147995</name>
</gene>
<organism evidence="9 10">
    <name type="scientific">Enhydra lutris kenyoni</name>
    <name type="common">northern sea otter</name>
    <dbReference type="NCBI Taxonomy" id="391180"/>
    <lineage>
        <taxon>Eukaryota</taxon>
        <taxon>Metazoa</taxon>
        <taxon>Chordata</taxon>
        <taxon>Craniata</taxon>
        <taxon>Vertebrata</taxon>
        <taxon>Euteleostomi</taxon>
        <taxon>Mammalia</taxon>
        <taxon>Eutheria</taxon>
        <taxon>Laurasiatheria</taxon>
        <taxon>Carnivora</taxon>
        <taxon>Caniformia</taxon>
        <taxon>Musteloidea</taxon>
        <taxon>Mustelidae</taxon>
        <taxon>Lutrinae</taxon>
        <taxon>Enhydra</taxon>
    </lineage>
</organism>
<evidence type="ECO:0000256" key="4">
    <source>
        <dbReference type="ARBA" id="ARBA00022679"/>
    </source>
</evidence>
<comment type="catalytic activity">
    <reaction evidence="8">
        <text>glycine + S-adenosyl-L-methionine = sarcosine + S-adenosyl-L-homocysteine + H(+)</text>
        <dbReference type="Rhea" id="RHEA:19937"/>
        <dbReference type="ChEBI" id="CHEBI:15378"/>
        <dbReference type="ChEBI" id="CHEBI:57305"/>
        <dbReference type="ChEBI" id="CHEBI:57433"/>
        <dbReference type="ChEBI" id="CHEBI:57856"/>
        <dbReference type="ChEBI" id="CHEBI:59789"/>
        <dbReference type="EC" id="2.1.1.20"/>
    </reaction>
    <physiologicalReaction direction="left-to-right" evidence="8">
        <dbReference type="Rhea" id="RHEA:19938"/>
    </physiologicalReaction>
</comment>
<dbReference type="GO" id="GO:0051289">
    <property type="term" value="P:protein homotetramerization"/>
    <property type="evidence" value="ECO:0007669"/>
    <property type="project" value="TreeGrafter"/>
</dbReference>
<dbReference type="InterPro" id="IPR029063">
    <property type="entry name" value="SAM-dependent_MTases_sf"/>
</dbReference>
<dbReference type="GO" id="GO:0016594">
    <property type="term" value="F:glycine binding"/>
    <property type="evidence" value="ECO:0007669"/>
    <property type="project" value="TreeGrafter"/>
</dbReference>
<accession>A0A2Y9JG74</accession>
<dbReference type="GO" id="GO:1904047">
    <property type="term" value="F:S-adenosyl-L-methionine binding"/>
    <property type="evidence" value="ECO:0007669"/>
    <property type="project" value="TreeGrafter"/>
</dbReference>
<dbReference type="Proteomes" id="UP000248482">
    <property type="component" value="Unplaced"/>
</dbReference>
<dbReference type="GO" id="GO:0006730">
    <property type="term" value="P:one-carbon metabolic process"/>
    <property type="evidence" value="ECO:0007669"/>
    <property type="project" value="TreeGrafter"/>
</dbReference>
<dbReference type="EC" id="2.1.1.20" evidence="1"/>
<dbReference type="AlphaFoldDB" id="A0A2Y9JG74"/>
<reference evidence="10" key="1">
    <citation type="submission" date="2025-08" db="UniProtKB">
        <authorList>
            <consortium name="RefSeq"/>
        </authorList>
    </citation>
    <scope>IDENTIFICATION</scope>
    <source>
        <tissue evidence="10">Blood</tissue>
    </source>
</reference>
<name>A0A2Y9JG74_ENHLU</name>
<evidence type="ECO:0000256" key="1">
    <source>
        <dbReference type="ARBA" id="ARBA00011999"/>
    </source>
</evidence>
<feature type="non-terminal residue" evidence="10">
    <location>
        <position position="1"/>
    </location>
</feature>
<dbReference type="GO" id="GO:0005829">
    <property type="term" value="C:cytosol"/>
    <property type="evidence" value="ECO:0007669"/>
    <property type="project" value="TreeGrafter"/>
</dbReference>
<evidence type="ECO:0000313" key="10">
    <source>
        <dbReference type="RefSeq" id="XP_022360038.1"/>
    </source>
</evidence>
<keyword evidence="4" id="KW-0808">Transferase</keyword>
<dbReference type="GO" id="GO:0042802">
    <property type="term" value="F:identical protein binding"/>
    <property type="evidence" value="ECO:0007669"/>
    <property type="project" value="TreeGrafter"/>
</dbReference>
<dbReference type="Gene3D" id="3.30.46.10">
    <property type="entry name" value="Glycine N-methyltransferase, chain A, domain 1"/>
    <property type="match status" value="1"/>
</dbReference>
<dbReference type="GO" id="GO:0032259">
    <property type="term" value="P:methylation"/>
    <property type="evidence" value="ECO:0007669"/>
    <property type="project" value="UniProtKB-KW"/>
</dbReference>
<evidence type="ECO:0000256" key="6">
    <source>
        <dbReference type="ARBA" id="ARBA00022954"/>
    </source>
</evidence>
<evidence type="ECO:0000256" key="5">
    <source>
        <dbReference type="ARBA" id="ARBA00022691"/>
    </source>
</evidence>
<dbReference type="GO" id="GO:0046498">
    <property type="term" value="P:S-adenosylhomocysteine metabolic process"/>
    <property type="evidence" value="ECO:0007669"/>
    <property type="project" value="TreeGrafter"/>
</dbReference>
<keyword evidence="9" id="KW-1185">Reference proteome</keyword>